<protein>
    <submittedName>
        <fullName evidence="2">Uncharacterized protein</fullName>
    </submittedName>
</protein>
<feature type="region of interest" description="Disordered" evidence="1">
    <location>
        <begin position="229"/>
        <end position="253"/>
    </location>
</feature>
<dbReference type="Proteomes" id="UP000692954">
    <property type="component" value="Unassembled WGS sequence"/>
</dbReference>
<sequence length="412" mass="47794">MRNRFQASSFKNSTNLFTFNTPLTLHISRSCESSECGYANKKLLYISSILPNFQPYQHIISKFKDLNIKIQQQKQIKMRNKRHLIKKKTIGEIMLKQDPQLKKRSNRHHNTVFYNPQANIPVQSNLFSSDSSQNHSKENSRHSVQLHRYNSLSPRKNYLDKRTAKMQTFSQKLKTFYLPITAPFDSQTIMKLEMIEDGKIKVLKQQGSHDDFQINIRLYKFEDEDKNLDDENKDLQNKLPTLHQEDDEEDEQSYDDNLANLKQISINTQKQAYKNILKFNRRSLQSLIDKQQLGESRIKEILSTEYSQKAITANLSPISNYNLGFSPLPSIKLLDEKRKRPIQKLLPLDIKPVSQFTFLNTIPILPLSNISPSTQSTKNSIAKKTSSRNIINAAAGKKHKKNITFGQLLIKV</sequence>
<gene>
    <name evidence="2" type="ORF">PSON_ATCC_30995.1.T0330094</name>
</gene>
<evidence type="ECO:0000256" key="1">
    <source>
        <dbReference type="SAM" id="MobiDB-lite"/>
    </source>
</evidence>
<proteinExistence type="predicted"/>
<dbReference type="EMBL" id="CAJJDN010000033">
    <property type="protein sequence ID" value="CAD8075174.1"/>
    <property type="molecule type" value="Genomic_DNA"/>
</dbReference>
<organism evidence="2 3">
    <name type="scientific">Paramecium sonneborni</name>
    <dbReference type="NCBI Taxonomy" id="65129"/>
    <lineage>
        <taxon>Eukaryota</taxon>
        <taxon>Sar</taxon>
        <taxon>Alveolata</taxon>
        <taxon>Ciliophora</taxon>
        <taxon>Intramacronucleata</taxon>
        <taxon>Oligohymenophorea</taxon>
        <taxon>Peniculida</taxon>
        <taxon>Parameciidae</taxon>
        <taxon>Paramecium</taxon>
    </lineage>
</organism>
<dbReference type="OrthoDB" id="299749at2759"/>
<accession>A0A8S1MJ56</accession>
<reference evidence="2" key="1">
    <citation type="submission" date="2021-01" db="EMBL/GenBank/DDBJ databases">
        <authorList>
            <consortium name="Genoscope - CEA"/>
            <person name="William W."/>
        </authorList>
    </citation>
    <scope>NUCLEOTIDE SEQUENCE</scope>
</reference>
<feature type="compositionally biased region" description="Polar residues" evidence="1">
    <location>
        <begin position="124"/>
        <end position="134"/>
    </location>
</feature>
<keyword evidence="3" id="KW-1185">Reference proteome</keyword>
<comment type="caution">
    <text evidence="2">The sequence shown here is derived from an EMBL/GenBank/DDBJ whole genome shotgun (WGS) entry which is preliminary data.</text>
</comment>
<name>A0A8S1MJ56_9CILI</name>
<dbReference type="AlphaFoldDB" id="A0A8S1MJ56"/>
<evidence type="ECO:0000313" key="2">
    <source>
        <dbReference type="EMBL" id="CAD8075174.1"/>
    </source>
</evidence>
<evidence type="ECO:0000313" key="3">
    <source>
        <dbReference type="Proteomes" id="UP000692954"/>
    </source>
</evidence>
<feature type="region of interest" description="Disordered" evidence="1">
    <location>
        <begin position="124"/>
        <end position="145"/>
    </location>
</feature>